<evidence type="ECO:0000313" key="3">
    <source>
        <dbReference type="Proteomes" id="UP000015105"/>
    </source>
</evidence>
<dbReference type="Pfam" id="PF01237">
    <property type="entry name" value="Oxysterol_BP"/>
    <property type="match status" value="1"/>
</dbReference>
<dbReference type="SUPFAM" id="SSF144000">
    <property type="entry name" value="Oxysterol-binding protein-like"/>
    <property type="match status" value="1"/>
</dbReference>
<dbReference type="GO" id="GO:0032934">
    <property type="term" value="F:sterol binding"/>
    <property type="evidence" value="ECO:0007669"/>
    <property type="project" value="TreeGrafter"/>
</dbReference>
<evidence type="ECO:0000256" key="1">
    <source>
        <dbReference type="SAM" id="MobiDB-lite"/>
    </source>
</evidence>
<reference evidence="2" key="3">
    <citation type="journal article" date="2017" name="Nature">
        <title>Genome sequence of the progenitor of the wheat D genome Aegilops tauschii.</title>
        <authorList>
            <person name="Luo M.C."/>
            <person name="Gu Y.Q."/>
            <person name="Puiu D."/>
            <person name="Wang H."/>
            <person name="Twardziok S.O."/>
            <person name="Deal K.R."/>
            <person name="Huo N."/>
            <person name="Zhu T."/>
            <person name="Wang L."/>
            <person name="Wang Y."/>
            <person name="McGuire P.E."/>
            <person name="Liu S."/>
            <person name="Long H."/>
            <person name="Ramasamy R.K."/>
            <person name="Rodriguez J.C."/>
            <person name="Van S.L."/>
            <person name="Yuan L."/>
            <person name="Wang Z."/>
            <person name="Xia Z."/>
            <person name="Xiao L."/>
            <person name="Anderson O.D."/>
            <person name="Ouyang S."/>
            <person name="Liang Y."/>
            <person name="Zimin A.V."/>
            <person name="Pertea G."/>
            <person name="Qi P."/>
            <person name="Bennetzen J.L."/>
            <person name="Dai X."/>
            <person name="Dawson M.W."/>
            <person name="Muller H.G."/>
            <person name="Kugler K."/>
            <person name="Rivarola-Duarte L."/>
            <person name="Spannagl M."/>
            <person name="Mayer K.F.X."/>
            <person name="Lu F.H."/>
            <person name="Bevan M.W."/>
            <person name="Leroy P."/>
            <person name="Li P."/>
            <person name="You F.M."/>
            <person name="Sun Q."/>
            <person name="Liu Z."/>
            <person name="Lyons E."/>
            <person name="Wicker T."/>
            <person name="Salzberg S.L."/>
            <person name="Devos K.M."/>
            <person name="Dvorak J."/>
        </authorList>
    </citation>
    <scope>NUCLEOTIDE SEQUENCE [LARGE SCALE GENOMIC DNA]</scope>
    <source>
        <strain evidence="2">cv. AL8/78</strain>
    </source>
</reference>
<dbReference type="AlphaFoldDB" id="A0A453RXM2"/>
<reference evidence="2" key="5">
    <citation type="journal article" date="2021" name="G3 (Bethesda)">
        <title>Aegilops tauschii genome assembly Aet v5.0 features greater sequence contiguity and improved annotation.</title>
        <authorList>
            <person name="Wang L."/>
            <person name="Zhu T."/>
            <person name="Rodriguez J.C."/>
            <person name="Deal K.R."/>
            <person name="Dubcovsky J."/>
            <person name="McGuire P.E."/>
            <person name="Lux T."/>
            <person name="Spannagl M."/>
            <person name="Mayer K.F.X."/>
            <person name="Baldrich P."/>
            <person name="Meyers B.C."/>
            <person name="Huo N."/>
            <person name="Gu Y.Q."/>
            <person name="Zhou H."/>
            <person name="Devos K.M."/>
            <person name="Bennetzen J.L."/>
            <person name="Unver T."/>
            <person name="Budak H."/>
            <person name="Gulick P.J."/>
            <person name="Galiba G."/>
            <person name="Kalapos B."/>
            <person name="Nelson D.R."/>
            <person name="Li P."/>
            <person name="You F.M."/>
            <person name="Luo M.C."/>
            <person name="Dvorak J."/>
        </authorList>
    </citation>
    <scope>NUCLEOTIDE SEQUENCE [LARGE SCALE GENOMIC DNA]</scope>
    <source>
        <strain evidence="2">cv. AL8/78</strain>
    </source>
</reference>
<dbReference type="InterPro" id="IPR000648">
    <property type="entry name" value="Oxysterol-bd"/>
</dbReference>
<reference evidence="2" key="4">
    <citation type="submission" date="2019-03" db="UniProtKB">
        <authorList>
            <consortium name="EnsemblPlants"/>
        </authorList>
    </citation>
    <scope>IDENTIFICATION</scope>
</reference>
<feature type="compositionally biased region" description="Polar residues" evidence="1">
    <location>
        <begin position="1"/>
        <end position="16"/>
    </location>
</feature>
<dbReference type="InterPro" id="IPR037239">
    <property type="entry name" value="OSBP_sf"/>
</dbReference>
<dbReference type="EnsemblPlants" id="AET7Gv20753800.27">
    <property type="protein sequence ID" value="AET7Gv20753800.27"/>
    <property type="gene ID" value="AET7Gv20753800"/>
</dbReference>
<sequence>MSGSTDCGVHSATNIDNPGGQEVVDIQIQDSNNMLPEIKRRSKLPEPTEKEKGISLWSIIKDSVGKDLTRVCLPVYFNEPLSSLQKCFEDFEYSYLLDQAYEYGKVVRSLIRLWS</sequence>
<proteinExistence type="predicted"/>
<dbReference type="PANTHER" id="PTHR10972:SF88">
    <property type="entry name" value="OXYSTEROL-BINDING PROTEIN-RELATED PROTEIN 2B"/>
    <property type="match status" value="1"/>
</dbReference>
<reference evidence="3" key="1">
    <citation type="journal article" date="2014" name="Science">
        <title>Ancient hybridizations among the ancestral genomes of bread wheat.</title>
        <authorList>
            <consortium name="International Wheat Genome Sequencing Consortium,"/>
            <person name="Marcussen T."/>
            <person name="Sandve S.R."/>
            <person name="Heier L."/>
            <person name="Spannagl M."/>
            <person name="Pfeifer M."/>
            <person name="Jakobsen K.S."/>
            <person name="Wulff B.B."/>
            <person name="Steuernagel B."/>
            <person name="Mayer K.F."/>
            <person name="Olsen O.A."/>
        </authorList>
    </citation>
    <scope>NUCLEOTIDE SEQUENCE [LARGE SCALE GENOMIC DNA]</scope>
    <source>
        <strain evidence="3">cv. AL8/78</strain>
    </source>
</reference>
<dbReference type="Gramene" id="AET7Gv20753800.27">
    <property type="protein sequence ID" value="AET7Gv20753800.27"/>
    <property type="gene ID" value="AET7Gv20753800"/>
</dbReference>
<reference evidence="3" key="2">
    <citation type="journal article" date="2017" name="Nat. Plants">
        <title>The Aegilops tauschii genome reveals multiple impacts of transposons.</title>
        <authorList>
            <person name="Zhao G."/>
            <person name="Zou C."/>
            <person name="Li K."/>
            <person name="Wang K."/>
            <person name="Li T."/>
            <person name="Gao L."/>
            <person name="Zhang X."/>
            <person name="Wang H."/>
            <person name="Yang Z."/>
            <person name="Liu X."/>
            <person name="Jiang W."/>
            <person name="Mao L."/>
            <person name="Kong X."/>
            <person name="Jiao Y."/>
            <person name="Jia J."/>
        </authorList>
    </citation>
    <scope>NUCLEOTIDE SEQUENCE [LARGE SCALE GENOMIC DNA]</scope>
    <source>
        <strain evidence="3">cv. AL8/78</strain>
    </source>
</reference>
<dbReference type="Proteomes" id="UP000015105">
    <property type="component" value="Chromosome 7D"/>
</dbReference>
<dbReference type="GO" id="GO:0005829">
    <property type="term" value="C:cytosol"/>
    <property type="evidence" value="ECO:0007669"/>
    <property type="project" value="TreeGrafter"/>
</dbReference>
<name>A0A453RXM2_AEGTS</name>
<accession>A0A453RXM2</accession>
<organism evidence="2 3">
    <name type="scientific">Aegilops tauschii subsp. strangulata</name>
    <name type="common">Goatgrass</name>
    <dbReference type="NCBI Taxonomy" id="200361"/>
    <lineage>
        <taxon>Eukaryota</taxon>
        <taxon>Viridiplantae</taxon>
        <taxon>Streptophyta</taxon>
        <taxon>Embryophyta</taxon>
        <taxon>Tracheophyta</taxon>
        <taxon>Spermatophyta</taxon>
        <taxon>Magnoliopsida</taxon>
        <taxon>Liliopsida</taxon>
        <taxon>Poales</taxon>
        <taxon>Poaceae</taxon>
        <taxon>BOP clade</taxon>
        <taxon>Pooideae</taxon>
        <taxon>Triticodae</taxon>
        <taxon>Triticeae</taxon>
        <taxon>Triticinae</taxon>
        <taxon>Aegilops</taxon>
    </lineage>
</organism>
<feature type="region of interest" description="Disordered" evidence="1">
    <location>
        <begin position="1"/>
        <end position="22"/>
    </location>
</feature>
<keyword evidence="3" id="KW-1185">Reference proteome</keyword>
<evidence type="ECO:0000313" key="2">
    <source>
        <dbReference type="EnsemblPlants" id="AET7Gv20753800.27"/>
    </source>
</evidence>
<dbReference type="GO" id="GO:0016020">
    <property type="term" value="C:membrane"/>
    <property type="evidence" value="ECO:0007669"/>
    <property type="project" value="TreeGrafter"/>
</dbReference>
<protein>
    <submittedName>
        <fullName evidence="2">Uncharacterized protein</fullName>
    </submittedName>
</protein>
<dbReference type="PANTHER" id="PTHR10972">
    <property type="entry name" value="OXYSTEROL-BINDING PROTEIN-RELATED"/>
    <property type="match status" value="1"/>
</dbReference>